<organism evidence="1 2">
    <name type="scientific">Manihot esculenta</name>
    <name type="common">Cassava</name>
    <name type="synonym">Jatropha manihot</name>
    <dbReference type="NCBI Taxonomy" id="3983"/>
    <lineage>
        <taxon>Eukaryota</taxon>
        <taxon>Viridiplantae</taxon>
        <taxon>Streptophyta</taxon>
        <taxon>Embryophyta</taxon>
        <taxon>Tracheophyta</taxon>
        <taxon>Spermatophyta</taxon>
        <taxon>Magnoliopsida</taxon>
        <taxon>eudicotyledons</taxon>
        <taxon>Gunneridae</taxon>
        <taxon>Pentapetalae</taxon>
        <taxon>rosids</taxon>
        <taxon>fabids</taxon>
        <taxon>Malpighiales</taxon>
        <taxon>Euphorbiaceae</taxon>
        <taxon>Crotonoideae</taxon>
        <taxon>Manihoteae</taxon>
        <taxon>Manihot</taxon>
    </lineage>
</organism>
<evidence type="ECO:0000313" key="1">
    <source>
        <dbReference type="EMBL" id="KAG8661883.1"/>
    </source>
</evidence>
<dbReference type="Proteomes" id="UP000091857">
    <property type="component" value="Chromosome 1"/>
</dbReference>
<protein>
    <submittedName>
        <fullName evidence="1">Uncharacterized protein</fullName>
    </submittedName>
</protein>
<keyword evidence="2" id="KW-1185">Reference proteome</keyword>
<dbReference type="EMBL" id="CM004387">
    <property type="protein sequence ID" value="KAG8661883.1"/>
    <property type="molecule type" value="Genomic_DNA"/>
</dbReference>
<sequence>MKMCFCMLKKKMMSKNEEVEFVERRTSGRCKSEELVDLEQKGPGYCHRADENGIGDESTHGSERPLLVDIVEIIDSDDDSSPCEILGAKVMPMAPQVHNAHSAQEISELGTEVLKRKLLSSVKAGGNDNNQDIVDSCTGGKLKMTKSEKIIHKLNSSPAMDSSVANSGREFSPSMPTVLLQGEENIGVDSESQNGSDSSSSSGSEDEWDFSVDFSSMIKNWQQGRVHGARKRGELATDMVTTFKKDGELCMEVVCSLDRQKTSVRKLIYGTSATEYQDHNKLAVTSSTQGVRWDEPNDQGDMSAQIEHEVPSPSTARSSPALVGSSPSALPHALLPSVALTSGSAPLSSFVSAGTSSIPPIGGAPTSFSPTSSVDAISLTRSHVRTPIKLVNNALHPSDVCARKITSIFKIRLDKDGYCWKSVSKETKDLYWEEFQKHFIWDETNSSLIKIAWQRKAAERYRSLMCSFRKGKEKSMHVPDITWQKWNEAWSTEDFKSRSKQFSANRRSETGGPGSGISRHSGGSISHTAHAERLRKSLGREPLPYELFKVTHTRKGTSDLVDARAQSIKDAFLALKNHSSQPQEGCSEPPIVDEVMLYYQAVGGNKKRRVYGVGSQASTFYSQSFHTSFSSTTSRVQSEALRDELRQLHQTVDVLQQGNQKLRQSLAAMEERNQQCEQLMEKREKQREELIQECLHRMQEMMKMETKFSHISHSTALDHDTTLEDGTGNGDVSLDEH</sequence>
<name>A0ACB7ICX5_MANES</name>
<comment type="caution">
    <text evidence="1">The sequence shown here is derived from an EMBL/GenBank/DDBJ whole genome shotgun (WGS) entry which is preliminary data.</text>
</comment>
<evidence type="ECO:0000313" key="2">
    <source>
        <dbReference type="Proteomes" id="UP000091857"/>
    </source>
</evidence>
<gene>
    <name evidence="1" type="ORF">MANES_01G045650v8</name>
</gene>
<reference evidence="2" key="1">
    <citation type="journal article" date="2016" name="Nat. Biotechnol.">
        <title>Sequencing wild and cultivated cassava and related species reveals extensive interspecific hybridization and genetic diversity.</title>
        <authorList>
            <person name="Bredeson J.V."/>
            <person name="Lyons J.B."/>
            <person name="Prochnik S.E."/>
            <person name="Wu G.A."/>
            <person name="Ha C.M."/>
            <person name="Edsinger-Gonzales E."/>
            <person name="Grimwood J."/>
            <person name="Schmutz J."/>
            <person name="Rabbi I.Y."/>
            <person name="Egesi C."/>
            <person name="Nauluvula P."/>
            <person name="Lebot V."/>
            <person name="Ndunguru J."/>
            <person name="Mkamilo G."/>
            <person name="Bart R.S."/>
            <person name="Setter T.L."/>
            <person name="Gleadow R.M."/>
            <person name="Kulakow P."/>
            <person name="Ferguson M.E."/>
            <person name="Rounsley S."/>
            <person name="Rokhsar D.S."/>
        </authorList>
    </citation>
    <scope>NUCLEOTIDE SEQUENCE [LARGE SCALE GENOMIC DNA]</scope>
    <source>
        <strain evidence="2">cv. AM560-2</strain>
    </source>
</reference>
<accession>A0ACB7ICX5</accession>
<proteinExistence type="predicted"/>